<protein>
    <submittedName>
        <fullName evidence="3">DNA-binding transcriptional ArsR family regulator</fullName>
    </submittedName>
</protein>
<dbReference type="PROSITE" id="PS50987">
    <property type="entry name" value="HTH_ARSR_2"/>
    <property type="match status" value="1"/>
</dbReference>
<dbReference type="InterPro" id="IPR036388">
    <property type="entry name" value="WH-like_DNA-bd_sf"/>
</dbReference>
<dbReference type="Pfam" id="PF01022">
    <property type="entry name" value="HTH_5"/>
    <property type="match status" value="1"/>
</dbReference>
<gene>
    <name evidence="3" type="ORF">J2Z82_002268</name>
</gene>
<name>A0ABS4HEI8_9BACI</name>
<dbReference type="EMBL" id="JAGGKK010000011">
    <property type="protein sequence ID" value="MBP1949331.1"/>
    <property type="molecule type" value="Genomic_DNA"/>
</dbReference>
<dbReference type="SMART" id="SM00418">
    <property type="entry name" value="HTH_ARSR"/>
    <property type="match status" value="1"/>
</dbReference>
<dbReference type="PRINTS" id="PR00778">
    <property type="entry name" value="HTHARSR"/>
</dbReference>
<dbReference type="PANTHER" id="PTHR38600:SF2">
    <property type="entry name" value="SLL0088 PROTEIN"/>
    <property type="match status" value="1"/>
</dbReference>
<accession>A0ABS4HEI8</accession>
<evidence type="ECO:0000313" key="3">
    <source>
        <dbReference type="EMBL" id="MBP1949331.1"/>
    </source>
</evidence>
<comment type="caution">
    <text evidence="3">The sequence shown here is derived from an EMBL/GenBank/DDBJ whole genome shotgun (WGS) entry which is preliminary data.</text>
</comment>
<evidence type="ECO:0000259" key="2">
    <source>
        <dbReference type="PROSITE" id="PS50987"/>
    </source>
</evidence>
<reference evidence="3 4" key="1">
    <citation type="submission" date="2021-03" db="EMBL/GenBank/DDBJ databases">
        <title>Genomic Encyclopedia of Type Strains, Phase IV (KMG-IV): sequencing the most valuable type-strain genomes for metagenomic binning, comparative biology and taxonomic classification.</title>
        <authorList>
            <person name="Goeker M."/>
        </authorList>
    </citation>
    <scope>NUCLEOTIDE SEQUENCE [LARGE SCALE GENOMIC DNA]</scope>
    <source>
        <strain evidence="3 4">DSM 21085</strain>
    </source>
</reference>
<dbReference type="PANTHER" id="PTHR38600">
    <property type="entry name" value="TRANSCRIPTIONAL REGULATORY PROTEIN"/>
    <property type="match status" value="1"/>
</dbReference>
<dbReference type="RefSeq" id="WP_209480836.1">
    <property type="nucleotide sequence ID" value="NZ_JAGGKK010000011.1"/>
</dbReference>
<dbReference type="GO" id="GO:0003677">
    <property type="term" value="F:DNA binding"/>
    <property type="evidence" value="ECO:0007669"/>
    <property type="project" value="UniProtKB-KW"/>
</dbReference>
<dbReference type="Gene3D" id="1.10.10.10">
    <property type="entry name" value="Winged helix-like DNA-binding domain superfamily/Winged helix DNA-binding domain"/>
    <property type="match status" value="1"/>
</dbReference>
<dbReference type="Proteomes" id="UP001519328">
    <property type="component" value="Unassembled WGS sequence"/>
</dbReference>
<evidence type="ECO:0000256" key="1">
    <source>
        <dbReference type="ARBA" id="ARBA00023125"/>
    </source>
</evidence>
<evidence type="ECO:0000313" key="4">
    <source>
        <dbReference type="Proteomes" id="UP001519328"/>
    </source>
</evidence>
<dbReference type="SUPFAM" id="SSF46785">
    <property type="entry name" value="Winged helix' DNA-binding domain"/>
    <property type="match status" value="1"/>
</dbReference>
<feature type="domain" description="HTH arsR-type" evidence="2">
    <location>
        <begin position="1"/>
        <end position="100"/>
    </location>
</feature>
<dbReference type="InterPro" id="IPR036390">
    <property type="entry name" value="WH_DNA-bd_sf"/>
</dbReference>
<dbReference type="NCBIfam" id="NF033788">
    <property type="entry name" value="HTH_metalloreg"/>
    <property type="match status" value="1"/>
</dbReference>
<sequence>MVSKDIFHALSEPNRRYILEILANQEQLTATDIYDRFNISPPAISQHLKILREANLVRMEKKAQQRIYQLNPDAIIELEEWANHITQLWTQRFDALDKVLETEMKKNKEGKADQYDEPE</sequence>
<dbReference type="CDD" id="cd00090">
    <property type="entry name" value="HTH_ARSR"/>
    <property type="match status" value="1"/>
</dbReference>
<proteinExistence type="predicted"/>
<dbReference type="InterPro" id="IPR001845">
    <property type="entry name" value="HTH_ArsR_DNA-bd_dom"/>
</dbReference>
<keyword evidence="4" id="KW-1185">Reference proteome</keyword>
<dbReference type="InterPro" id="IPR011991">
    <property type="entry name" value="ArsR-like_HTH"/>
</dbReference>
<organism evidence="3 4">
    <name type="scientific">Virgibacillus litoralis</name>
    <dbReference type="NCBI Taxonomy" id="578221"/>
    <lineage>
        <taxon>Bacteria</taxon>
        <taxon>Bacillati</taxon>
        <taxon>Bacillota</taxon>
        <taxon>Bacilli</taxon>
        <taxon>Bacillales</taxon>
        <taxon>Bacillaceae</taxon>
        <taxon>Virgibacillus</taxon>
    </lineage>
</organism>
<keyword evidence="1 3" id="KW-0238">DNA-binding</keyword>